<dbReference type="EMBL" id="JAQFWQ010000187">
    <property type="protein sequence ID" value="MDA2815230.1"/>
    <property type="molecule type" value="Genomic_DNA"/>
</dbReference>
<dbReference type="InterPro" id="IPR036390">
    <property type="entry name" value="WH_DNA-bd_sf"/>
</dbReference>
<organism evidence="5 6">
    <name type="scientific">Nocardiopsis endophytica</name>
    <dbReference type="NCBI Taxonomy" id="3018445"/>
    <lineage>
        <taxon>Bacteria</taxon>
        <taxon>Bacillati</taxon>
        <taxon>Actinomycetota</taxon>
        <taxon>Actinomycetes</taxon>
        <taxon>Streptosporangiales</taxon>
        <taxon>Nocardiopsidaceae</taxon>
        <taxon>Nocardiopsis</taxon>
    </lineage>
</organism>
<keyword evidence="2" id="KW-0805">Transcription regulation</keyword>
<dbReference type="Pfam" id="PF03965">
    <property type="entry name" value="Penicillinase_R"/>
    <property type="match status" value="1"/>
</dbReference>
<dbReference type="Proteomes" id="UP001527866">
    <property type="component" value="Unassembled WGS sequence"/>
</dbReference>
<dbReference type="PIRSF" id="PIRSF019455">
    <property type="entry name" value="CopR_AtkY"/>
    <property type="match status" value="1"/>
</dbReference>
<proteinExistence type="inferred from homology"/>
<evidence type="ECO:0000313" key="5">
    <source>
        <dbReference type="EMBL" id="MDA2815230.1"/>
    </source>
</evidence>
<comment type="similarity">
    <text evidence="1">Belongs to the BlaI transcriptional regulatory family.</text>
</comment>
<evidence type="ECO:0000256" key="3">
    <source>
        <dbReference type="ARBA" id="ARBA00023125"/>
    </source>
</evidence>
<dbReference type="RefSeq" id="WP_270690883.1">
    <property type="nucleotide sequence ID" value="NZ_JAQFWQ010000187.1"/>
</dbReference>
<evidence type="ECO:0000313" key="6">
    <source>
        <dbReference type="Proteomes" id="UP001527866"/>
    </source>
</evidence>
<gene>
    <name evidence="5" type="ORF">O4J56_31600</name>
</gene>
<dbReference type="Gene3D" id="6.10.140.850">
    <property type="match status" value="1"/>
</dbReference>
<protein>
    <submittedName>
        <fullName evidence="5">BlaI/MecI/CopY family transcriptional regulator</fullName>
    </submittedName>
</protein>
<evidence type="ECO:0000256" key="1">
    <source>
        <dbReference type="ARBA" id="ARBA00011046"/>
    </source>
</evidence>
<keyword evidence="6" id="KW-1185">Reference proteome</keyword>
<evidence type="ECO:0000256" key="2">
    <source>
        <dbReference type="ARBA" id="ARBA00023015"/>
    </source>
</evidence>
<dbReference type="SUPFAM" id="SSF46785">
    <property type="entry name" value="Winged helix' DNA-binding domain"/>
    <property type="match status" value="1"/>
</dbReference>
<keyword evidence="3" id="KW-0238">DNA-binding</keyword>
<sequence>MSRFGDLEAAIMHAVWSAQEPLRVRDVVADLRKRRDIAFNTVQTVMDNLFRKGWLKRAKEGRAYRYWAAASQEDYAAGLVEEALESAPDQAAVLSRLITRLPRDEIAELRAALDEAKRGEELP</sequence>
<keyword evidence="4" id="KW-0804">Transcription</keyword>
<reference evidence="5 6" key="1">
    <citation type="submission" date="2023-01" db="EMBL/GenBank/DDBJ databases">
        <title>Draft genome sequence of Nocardiopsis sp. RSe5-2 isolated from halophytes.</title>
        <authorList>
            <person name="Duangmal K."/>
            <person name="Chantavorakit T."/>
        </authorList>
    </citation>
    <scope>NUCLEOTIDE SEQUENCE [LARGE SCALE GENOMIC DNA]</scope>
    <source>
        <strain evidence="5 6">RSe5-2</strain>
    </source>
</reference>
<evidence type="ECO:0000256" key="4">
    <source>
        <dbReference type="ARBA" id="ARBA00023163"/>
    </source>
</evidence>
<accession>A0ABT4UE11</accession>
<comment type="caution">
    <text evidence="5">The sequence shown here is derived from an EMBL/GenBank/DDBJ whole genome shotgun (WGS) entry which is preliminary data.</text>
</comment>
<dbReference type="Gene3D" id="1.10.10.10">
    <property type="entry name" value="Winged helix-like DNA-binding domain superfamily/Winged helix DNA-binding domain"/>
    <property type="match status" value="1"/>
</dbReference>
<dbReference type="InterPro" id="IPR005650">
    <property type="entry name" value="BlaI_family"/>
</dbReference>
<name>A0ABT4UE11_9ACTN</name>
<dbReference type="InterPro" id="IPR036388">
    <property type="entry name" value="WH-like_DNA-bd_sf"/>
</dbReference>